<feature type="transmembrane region" description="Helical" evidence="9">
    <location>
        <begin position="166"/>
        <end position="183"/>
    </location>
</feature>
<feature type="transmembrane region" description="Helical" evidence="9">
    <location>
        <begin position="107"/>
        <end position="127"/>
    </location>
</feature>
<feature type="transmembrane region" description="Helical" evidence="9">
    <location>
        <begin position="139"/>
        <end position="160"/>
    </location>
</feature>
<evidence type="ECO:0000256" key="9">
    <source>
        <dbReference type="SAM" id="Phobius"/>
    </source>
</evidence>
<evidence type="ECO:0000256" key="5">
    <source>
        <dbReference type="ARBA" id="ARBA00022856"/>
    </source>
</evidence>
<evidence type="ECO:0000256" key="7">
    <source>
        <dbReference type="ARBA" id="ARBA00023136"/>
    </source>
</evidence>
<name>A0A167FH59_9ASCO</name>
<evidence type="ECO:0000256" key="4">
    <source>
        <dbReference type="ARBA" id="ARBA00022692"/>
    </source>
</evidence>
<proteinExistence type="inferred from homology"/>
<evidence type="ECO:0000313" key="10">
    <source>
        <dbReference type="EMBL" id="ANB15292.1"/>
    </source>
</evidence>
<dbReference type="Proteomes" id="UP000189580">
    <property type="component" value="Chromosome b"/>
</dbReference>
<dbReference type="EMBL" id="CP014503">
    <property type="protein sequence ID" value="ANB15292.1"/>
    <property type="molecule type" value="Genomic_DNA"/>
</dbReference>
<dbReference type="GO" id="GO:0005886">
    <property type="term" value="C:plasma membrane"/>
    <property type="evidence" value="ECO:0007669"/>
    <property type="project" value="EnsemblFungi"/>
</dbReference>
<dbReference type="Pfam" id="PF00854">
    <property type="entry name" value="PTR2"/>
    <property type="match status" value="1"/>
</dbReference>
<comment type="similarity">
    <text evidence="2 8">Belongs to the major facilitator superfamily. Proton-dependent oligopeptide transporter (POT/PTR) (TC 2.A.17) family.</text>
</comment>
<feature type="transmembrane region" description="Helical" evidence="9">
    <location>
        <begin position="519"/>
        <end position="541"/>
    </location>
</feature>
<keyword evidence="6 9" id="KW-1133">Transmembrane helix</keyword>
<dbReference type="PROSITE" id="PS01022">
    <property type="entry name" value="PTR2_1"/>
    <property type="match status" value="1"/>
</dbReference>
<evidence type="ECO:0000256" key="1">
    <source>
        <dbReference type="ARBA" id="ARBA00004141"/>
    </source>
</evidence>
<sequence>MASVDRIESRDSVELAKENIEREIANQDYIEDDSNLPGPSPTEEELTTLRKIADTLPTSAWLVAVVELCERFTYYGVSGVFQNYMQIPLDSKRQNGALGLGQSKATALSYFFQFWCYVTPILGAVIADKWLGKYKTICVFAGIYIIGTLVLFVTSLPTALEHGAGLGGLIAAMIIIGLGTGGIKSNVSPLIADQYTITKPYIKTLKNGERVVVDPALTVQSVFMIFYFCINLGSLSAIATTEMEKNINFWAAYLLPFCFFFVGIAALIIGRNKYIKRPAMGSVIPDAFKIIMIGATNGFNLDKAKPSVRNADGQSEVQWSDLFVDEVRRSVYACKVFLFYPVYWVVYGQMINNFVSQADQMELHGLPNDIMQNIDPIAIMVFIPIMERIVYPALRKIGIQCKPITRIFWGFVFASLSMAYSAIVQHLIYSAGPCYDHPLNCPASMDGVIPNKVHVAIQTPAYFFIAISEIMASITGLEYAYTKAPANMKSFIMSLFLLTNALGAAIGMALSSTAVDPKLVWMFTGLAIATLISGFIFWFLFRSYNQLEEELNVIDADYAAEMNAEIKHNMHAHGNDNDAEKQNA</sequence>
<feature type="transmembrane region" description="Helical" evidence="9">
    <location>
        <begin position="461"/>
        <end position="481"/>
    </location>
</feature>
<keyword evidence="11" id="KW-1185">Reference proteome</keyword>
<dbReference type="GeneID" id="30034883"/>
<dbReference type="KEGG" id="slb:AWJ20_2919"/>
<dbReference type="GO" id="GO:0071916">
    <property type="term" value="F:dipeptide transmembrane transporter activity"/>
    <property type="evidence" value="ECO:0007669"/>
    <property type="project" value="EnsemblFungi"/>
</dbReference>
<feature type="transmembrane region" description="Helical" evidence="9">
    <location>
        <begin position="250"/>
        <end position="270"/>
    </location>
</feature>
<dbReference type="InterPro" id="IPR018456">
    <property type="entry name" value="PTR2_symporter_CS"/>
</dbReference>
<keyword evidence="5" id="KW-0653">Protein transport</keyword>
<dbReference type="AlphaFoldDB" id="A0A167FH59"/>
<feature type="transmembrane region" description="Helical" evidence="9">
    <location>
        <begin position="493"/>
        <end position="513"/>
    </location>
</feature>
<comment type="subcellular location">
    <subcellularLocation>
        <location evidence="1 8">Membrane</location>
        <topology evidence="1 8">Multi-pass membrane protein</topology>
    </subcellularLocation>
</comment>
<dbReference type="InterPro" id="IPR036259">
    <property type="entry name" value="MFS_trans_sf"/>
</dbReference>
<dbReference type="FunFam" id="1.20.1250.20:FF:000085">
    <property type="entry name" value="MFS peptide transporter Ptr2"/>
    <property type="match status" value="1"/>
</dbReference>
<protein>
    <submittedName>
        <fullName evidence="10">Ptr2p</fullName>
    </submittedName>
</protein>
<feature type="transmembrane region" description="Helical" evidence="9">
    <location>
        <begin position="332"/>
        <end position="350"/>
    </location>
</feature>
<dbReference type="RefSeq" id="XP_018737769.1">
    <property type="nucleotide sequence ID" value="XM_018879896.1"/>
</dbReference>
<evidence type="ECO:0000256" key="3">
    <source>
        <dbReference type="ARBA" id="ARBA00022448"/>
    </source>
</evidence>
<dbReference type="SUPFAM" id="SSF103473">
    <property type="entry name" value="MFS general substrate transporter"/>
    <property type="match status" value="1"/>
</dbReference>
<dbReference type="Gene3D" id="1.20.1250.20">
    <property type="entry name" value="MFS general substrate transporter like domains"/>
    <property type="match status" value="1"/>
</dbReference>
<dbReference type="PROSITE" id="PS01023">
    <property type="entry name" value="PTR2_2"/>
    <property type="match status" value="1"/>
</dbReference>
<dbReference type="GO" id="GO:1904680">
    <property type="term" value="F:peptide transmembrane transporter activity"/>
    <property type="evidence" value="ECO:0007669"/>
    <property type="project" value="EnsemblFungi"/>
</dbReference>
<feature type="transmembrane region" description="Helical" evidence="9">
    <location>
        <begin position="407"/>
        <end position="429"/>
    </location>
</feature>
<gene>
    <name evidence="10" type="primary">PTR2</name>
    <name evidence="10" type="ORF">AWJ20_2919</name>
</gene>
<dbReference type="GO" id="GO:0042937">
    <property type="term" value="F:tripeptide transmembrane transporter activity"/>
    <property type="evidence" value="ECO:0007669"/>
    <property type="project" value="EnsemblFungi"/>
</dbReference>
<evidence type="ECO:0000256" key="8">
    <source>
        <dbReference type="RuleBase" id="RU003755"/>
    </source>
</evidence>
<dbReference type="OrthoDB" id="8904098at2759"/>
<keyword evidence="4 8" id="KW-0812">Transmembrane</keyword>
<keyword evidence="7 9" id="KW-0472">Membrane</keyword>
<feature type="transmembrane region" description="Helical" evidence="9">
    <location>
        <begin position="370"/>
        <end position="386"/>
    </location>
</feature>
<dbReference type="InterPro" id="IPR000109">
    <property type="entry name" value="POT_fam"/>
</dbReference>
<keyword evidence="5" id="KW-0571">Peptide transport</keyword>
<evidence type="ECO:0000313" key="11">
    <source>
        <dbReference type="Proteomes" id="UP000189580"/>
    </source>
</evidence>
<feature type="transmembrane region" description="Helical" evidence="9">
    <location>
        <begin position="216"/>
        <end position="238"/>
    </location>
</feature>
<dbReference type="PANTHER" id="PTHR11654">
    <property type="entry name" value="OLIGOPEPTIDE TRANSPORTER-RELATED"/>
    <property type="match status" value="1"/>
</dbReference>
<evidence type="ECO:0000256" key="6">
    <source>
        <dbReference type="ARBA" id="ARBA00022989"/>
    </source>
</evidence>
<keyword evidence="3 8" id="KW-0813">Transport</keyword>
<reference evidence="10 11" key="1">
    <citation type="submission" date="2016-02" db="EMBL/GenBank/DDBJ databases">
        <title>Complete genome sequence and transcriptome regulation of the pentose utilising yeast Sugiyamaella lignohabitans.</title>
        <authorList>
            <person name="Bellasio M."/>
            <person name="Peymann A."/>
            <person name="Valli M."/>
            <person name="Sipitzky M."/>
            <person name="Graf A."/>
            <person name="Sauer M."/>
            <person name="Marx H."/>
            <person name="Mattanovich D."/>
        </authorList>
    </citation>
    <scope>NUCLEOTIDE SEQUENCE [LARGE SCALE GENOMIC DNA]</scope>
    <source>
        <strain evidence="10 11">CBS 10342</strain>
    </source>
</reference>
<evidence type="ECO:0000256" key="2">
    <source>
        <dbReference type="ARBA" id="ARBA00005982"/>
    </source>
</evidence>
<organism evidence="10 11">
    <name type="scientific">Sugiyamaella lignohabitans</name>
    <dbReference type="NCBI Taxonomy" id="796027"/>
    <lineage>
        <taxon>Eukaryota</taxon>
        <taxon>Fungi</taxon>
        <taxon>Dikarya</taxon>
        <taxon>Ascomycota</taxon>
        <taxon>Saccharomycotina</taxon>
        <taxon>Dipodascomycetes</taxon>
        <taxon>Dipodascales</taxon>
        <taxon>Trichomonascaceae</taxon>
        <taxon>Sugiyamaella</taxon>
    </lineage>
</organism>
<accession>A0A167FH59</accession>